<dbReference type="SUPFAM" id="SSF54631">
    <property type="entry name" value="CBS-domain pair"/>
    <property type="match status" value="1"/>
</dbReference>
<dbReference type="AlphaFoldDB" id="A0A7D5KFU1"/>
<evidence type="ECO:0000313" key="1">
    <source>
        <dbReference type="EMBL" id="QLG29257.1"/>
    </source>
</evidence>
<organism evidence="1 2">
    <name type="scientific">Halorarum halophilum</name>
    <dbReference type="NCBI Taxonomy" id="2743090"/>
    <lineage>
        <taxon>Archaea</taxon>
        <taxon>Methanobacteriati</taxon>
        <taxon>Methanobacteriota</taxon>
        <taxon>Stenosarchaea group</taxon>
        <taxon>Halobacteria</taxon>
        <taxon>Halobacteriales</taxon>
        <taxon>Haloferacaceae</taxon>
        <taxon>Halorarum</taxon>
    </lineage>
</organism>
<accession>A0A7D5KFU1</accession>
<evidence type="ECO:0008006" key="3">
    <source>
        <dbReference type="Google" id="ProtNLM"/>
    </source>
</evidence>
<protein>
    <recommendedName>
        <fullName evidence="3">CBS domain-containing protein</fullName>
    </recommendedName>
</protein>
<sequence>MQVEIARTIGEHNVRLPVVDDDGKLESIATVDDHVSTVGEQLDEVADTIEAQSLDYSP</sequence>
<proteinExistence type="predicted"/>
<name>A0A7D5KFU1_9EURY</name>
<gene>
    <name evidence="1" type="ORF">HUG10_17725</name>
</gene>
<reference evidence="1 2" key="1">
    <citation type="submission" date="2020-07" db="EMBL/GenBank/DDBJ databases">
        <title>Gai3-2, isolated from salt lake.</title>
        <authorList>
            <person name="Cui H."/>
            <person name="Shi X."/>
        </authorList>
    </citation>
    <scope>NUCLEOTIDE SEQUENCE [LARGE SCALE GENOMIC DNA]</scope>
    <source>
        <strain evidence="1 2">Gai3-2</strain>
    </source>
</reference>
<dbReference type="OrthoDB" id="43333at2157"/>
<dbReference type="KEGG" id="halg:HUG10_17725"/>
<keyword evidence="2" id="KW-1185">Reference proteome</keyword>
<dbReference type="EMBL" id="CP058529">
    <property type="protein sequence ID" value="QLG29257.1"/>
    <property type="molecule type" value="Genomic_DNA"/>
</dbReference>
<dbReference type="Proteomes" id="UP000509750">
    <property type="component" value="Chromosome"/>
</dbReference>
<dbReference type="InterPro" id="IPR046342">
    <property type="entry name" value="CBS_dom_sf"/>
</dbReference>
<evidence type="ECO:0000313" key="2">
    <source>
        <dbReference type="Proteomes" id="UP000509750"/>
    </source>
</evidence>